<dbReference type="RefSeq" id="WP_267532719.1">
    <property type="nucleotide sequence ID" value="NZ_JAPNKA010000001.1"/>
</dbReference>
<feature type="region of interest" description="Disordered" evidence="1">
    <location>
        <begin position="155"/>
        <end position="181"/>
    </location>
</feature>
<evidence type="ECO:0000313" key="4">
    <source>
        <dbReference type="EMBL" id="MCY1073722.1"/>
    </source>
</evidence>
<evidence type="ECO:0000256" key="2">
    <source>
        <dbReference type="SAM" id="SignalP"/>
    </source>
</evidence>
<dbReference type="Gene3D" id="2.60.120.260">
    <property type="entry name" value="Galactose-binding domain-like"/>
    <property type="match status" value="1"/>
</dbReference>
<protein>
    <submittedName>
        <fullName evidence="4">Discoidin domain-containing protein</fullName>
    </submittedName>
</protein>
<organism evidence="4 5">
    <name type="scientific">Archangium lansingense</name>
    <dbReference type="NCBI Taxonomy" id="2995310"/>
    <lineage>
        <taxon>Bacteria</taxon>
        <taxon>Pseudomonadati</taxon>
        <taxon>Myxococcota</taxon>
        <taxon>Myxococcia</taxon>
        <taxon>Myxococcales</taxon>
        <taxon>Cystobacterineae</taxon>
        <taxon>Archangiaceae</taxon>
        <taxon>Archangium</taxon>
    </lineage>
</organism>
<feature type="signal peptide" evidence="2">
    <location>
        <begin position="1"/>
        <end position="29"/>
    </location>
</feature>
<feature type="compositionally biased region" description="Pro residues" evidence="1">
    <location>
        <begin position="159"/>
        <end position="178"/>
    </location>
</feature>
<keyword evidence="2" id="KW-0732">Signal</keyword>
<proteinExistence type="predicted"/>
<accession>A0ABT3ZWE8</accession>
<dbReference type="PROSITE" id="PS50022">
    <property type="entry name" value="FA58C_3"/>
    <property type="match status" value="1"/>
</dbReference>
<dbReference type="Proteomes" id="UP001207654">
    <property type="component" value="Unassembled WGS sequence"/>
</dbReference>
<evidence type="ECO:0000256" key="1">
    <source>
        <dbReference type="SAM" id="MobiDB-lite"/>
    </source>
</evidence>
<name>A0ABT3ZWE8_9BACT</name>
<reference evidence="4 5" key="1">
    <citation type="submission" date="2022-11" db="EMBL/GenBank/DDBJ databases">
        <title>Minimal conservation of predation-associated metabolite biosynthetic gene clusters underscores biosynthetic potential of Myxococcota including descriptions for ten novel species: Archangium lansinium sp. nov., Myxococcus landrumus sp. nov., Nannocystis bai.</title>
        <authorList>
            <person name="Ahearne A."/>
            <person name="Stevens C."/>
            <person name="Phillips K."/>
        </authorList>
    </citation>
    <scope>NUCLEOTIDE SEQUENCE [LARGE SCALE GENOMIC DNA]</scope>
    <source>
        <strain evidence="4 5">MIWBW</strain>
    </source>
</reference>
<feature type="chain" id="PRO_5045564302" evidence="2">
    <location>
        <begin position="30"/>
        <end position="435"/>
    </location>
</feature>
<dbReference type="InterPro" id="IPR008979">
    <property type="entry name" value="Galactose-bd-like_sf"/>
</dbReference>
<keyword evidence="5" id="KW-1185">Reference proteome</keyword>
<dbReference type="Pfam" id="PF00754">
    <property type="entry name" value="F5_F8_type_C"/>
    <property type="match status" value="1"/>
</dbReference>
<dbReference type="InterPro" id="IPR000421">
    <property type="entry name" value="FA58C"/>
</dbReference>
<feature type="domain" description="F5/8 type C" evidence="3">
    <location>
        <begin position="9"/>
        <end position="157"/>
    </location>
</feature>
<dbReference type="EMBL" id="JAPNKA010000001">
    <property type="protein sequence ID" value="MCY1073722.1"/>
    <property type="molecule type" value="Genomic_DNA"/>
</dbReference>
<evidence type="ECO:0000313" key="5">
    <source>
        <dbReference type="Proteomes" id="UP001207654"/>
    </source>
</evidence>
<evidence type="ECO:0000259" key="3">
    <source>
        <dbReference type="PROSITE" id="PS50022"/>
    </source>
</evidence>
<sequence>MNRPSIRRKRLFAFGLVSVLALSATPALAAGGFTSATASGNDGNLPASAIDGNLSTRWSSNGIGQWIRGDLGTVQSLTALDIAWYQGSSRASKFVIATSTDGSTFTQVFSGSSSGKSSSFERYTFPATNARYVRVTVNGNTSNTWASISEVAAITGTTTPPPTTPPPTTPPPTTPPPATGSDVFGVKMIYPTKAGGETWFLKDDALKDTRFDPQDTITRNADGSWKMKSSQVRMHALTSTGYSSSKIPTYDRDVLASRGYMQAANDWKNVEMTGFIKVNAVSDASDNFAWYARGGRHNDDLACEGSSYKGSLHYDGRVRWQKESWHVSYDQTAYKTGTSALKGRWVGFKSIMKNVIVSGKPAVKLELWLNENADKVTWKQVYDITDSGQIGGDATNCGGAVDAMPITWGGPLATFRWDSASDVDFKWLSVREIAE</sequence>
<comment type="caution">
    <text evidence="4">The sequence shown here is derived from an EMBL/GenBank/DDBJ whole genome shotgun (WGS) entry which is preliminary data.</text>
</comment>
<dbReference type="SUPFAM" id="SSF49785">
    <property type="entry name" value="Galactose-binding domain-like"/>
    <property type="match status" value="1"/>
</dbReference>
<gene>
    <name evidence="4" type="ORF">OV287_04425</name>
</gene>